<keyword evidence="4" id="KW-1185">Reference proteome</keyword>
<feature type="transmembrane region" description="Helical" evidence="1">
    <location>
        <begin position="92"/>
        <end position="113"/>
    </location>
</feature>
<dbReference type="PROSITE" id="PS51782">
    <property type="entry name" value="LYSM"/>
    <property type="match status" value="1"/>
</dbReference>
<gene>
    <name evidence="3" type="ORF">ACFO3F_13945</name>
</gene>
<organism evidence="3 4">
    <name type="scientific">Georgenia faecalis</name>
    <dbReference type="NCBI Taxonomy" id="2483799"/>
    <lineage>
        <taxon>Bacteria</taxon>
        <taxon>Bacillati</taxon>
        <taxon>Actinomycetota</taxon>
        <taxon>Actinomycetes</taxon>
        <taxon>Micrococcales</taxon>
        <taxon>Bogoriellaceae</taxon>
        <taxon>Georgenia</taxon>
    </lineage>
</organism>
<dbReference type="InterPro" id="IPR018392">
    <property type="entry name" value="LysM"/>
</dbReference>
<sequence length="179" mass="17993">MSAVTALPTVLPVRRSAPRPRLELVGPGFVPVPRPAPVRLAPGHPAPARPGVARPAVARPPVAHPAVAVAAAPPSRAVAPTGHLRLTARGRAVLAVGAFVLATMAAVLVGAWAGQLGADAAVVATERVTVGSGDTLWEIASVVAAPGQDVRDLVDQLVALNGLPSGDLRAGQQILVPAR</sequence>
<dbReference type="Gene3D" id="3.10.350.10">
    <property type="entry name" value="LysM domain"/>
    <property type="match status" value="1"/>
</dbReference>
<dbReference type="Proteomes" id="UP001595955">
    <property type="component" value="Unassembled WGS sequence"/>
</dbReference>
<evidence type="ECO:0000313" key="4">
    <source>
        <dbReference type="Proteomes" id="UP001595955"/>
    </source>
</evidence>
<protein>
    <submittedName>
        <fullName evidence="3">LysM peptidoglycan-binding domain-containing protein</fullName>
    </submittedName>
</protein>
<feature type="domain" description="LysM" evidence="2">
    <location>
        <begin position="126"/>
        <end position="176"/>
    </location>
</feature>
<name>A0ABV9DC60_9MICO</name>
<evidence type="ECO:0000259" key="2">
    <source>
        <dbReference type="PROSITE" id="PS51782"/>
    </source>
</evidence>
<dbReference type="SUPFAM" id="SSF54106">
    <property type="entry name" value="LysM domain"/>
    <property type="match status" value="1"/>
</dbReference>
<dbReference type="InterPro" id="IPR036779">
    <property type="entry name" value="LysM_dom_sf"/>
</dbReference>
<dbReference type="Pfam" id="PF01476">
    <property type="entry name" value="LysM"/>
    <property type="match status" value="1"/>
</dbReference>
<keyword evidence="1" id="KW-0472">Membrane</keyword>
<dbReference type="CDD" id="cd00118">
    <property type="entry name" value="LysM"/>
    <property type="match status" value="1"/>
</dbReference>
<dbReference type="RefSeq" id="WP_122824501.1">
    <property type="nucleotide sequence ID" value="NZ_CP033325.1"/>
</dbReference>
<reference evidence="4" key="1">
    <citation type="journal article" date="2019" name="Int. J. Syst. Evol. Microbiol.">
        <title>The Global Catalogue of Microorganisms (GCM) 10K type strain sequencing project: providing services to taxonomists for standard genome sequencing and annotation.</title>
        <authorList>
            <consortium name="The Broad Institute Genomics Platform"/>
            <consortium name="The Broad Institute Genome Sequencing Center for Infectious Disease"/>
            <person name="Wu L."/>
            <person name="Ma J."/>
        </authorList>
    </citation>
    <scope>NUCLEOTIDE SEQUENCE [LARGE SCALE GENOMIC DNA]</scope>
    <source>
        <strain evidence="4">JCM 3369</strain>
    </source>
</reference>
<comment type="caution">
    <text evidence="3">The sequence shown here is derived from an EMBL/GenBank/DDBJ whole genome shotgun (WGS) entry which is preliminary data.</text>
</comment>
<keyword evidence="1" id="KW-0812">Transmembrane</keyword>
<proteinExistence type="predicted"/>
<dbReference type="SMART" id="SM00257">
    <property type="entry name" value="LysM"/>
    <property type="match status" value="1"/>
</dbReference>
<evidence type="ECO:0000313" key="3">
    <source>
        <dbReference type="EMBL" id="MFC4556351.1"/>
    </source>
</evidence>
<accession>A0ABV9DC60</accession>
<evidence type="ECO:0000256" key="1">
    <source>
        <dbReference type="SAM" id="Phobius"/>
    </source>
</evidence>
<dbReference type="EMBL" id="JBHSGF010000011">
    <property type="protein sequence ID" value="MFC4556351.1"/>
    <property type="molecule type" value="Genomic_DNA"/>
</dbReference>
<keyword evidence="1" id="KW-1133">Transmembrane helix</keyword>